<feature type="compositionally biased region" description="Basic and acidic residues" evidence="1">
    <location>
        <begin position="14"/>
        <end position="25"/>
    </location>
</feature>
<dbReference type="Proteomes" id="UP000317344">
    <property type="component" value="Chromosome"/>
</dbReference>
<proteinExistence type="predicted"/>
<dbReference type="RefSeq" id="WP_143910516.1">
    <property type="nucleotide sequence ID" value="NZ_CP041765.1"/>
</dbReference>
<dbReference type="InterPro" id="IPR051043">
    <property type="entry name" value="Sulfatase_Mod_Factor_Kinase"/>
</dbReference>
<protein>
    <submittedName>
        <fullName evidence="3">Formylglycine-generating enzyme family protein</fullName>
    </submittedName>
</protein>
<dbReference type="EMBL" id="CP041765">
    <property type="protein sequence ID" value="QDQ99112.1"/>
    <property type="molecule type" value="Genomic_DNA"/>
</dbReference>
<dbReference type="InterPro" id="IPR005532">
    <property type="entry name" value="SUMF_dom"/>
</dbReference>
<reference evidence="3 4" key="1">
    <citation type="submission" date="2019-07" db="EMBL/GenBank/DDBJ databases">
        <title>Tomitella cavernea sp. nov., an actinomycete isolated from soil.</title>
        <authorList>
            <person name="Cheng J."/>
        </authorList>
    </citation>
    <scope>NUCLEOTIDE SEQUENCE [LARGE SCALE GENOMIC DNA]</scope>
    <source>
        <strain evidence="3 4">HY188</strain>
    </source>
</reference>
<feature type="domain" description="Sulfatase-modifying factor enzyme-like" evidence="2">
    <location>
        <begin position="43"/>
        <end position="330"/>
    </location>
</feature>
<gene>
    <name evidence="3" type="ORF">FO059_06735</name>
</gene>
<feature type="compositionally biased region" description="Polar residues" evidence="1">
    <location>
        <begin position="314"/>
        <end position="324"/>
    </location>
</feature>
<dbReference type="KEGG" id="toy:FO059_06735"/>
<feature type="region of interest" description="Disordered" evidence="1">
    <location>
        <begin position="314"/>
        <end position="343"/>
    </location>
</feature>
<dbReference type="PANTHER" id="PTHR23150">
    <property type="entry name" value="SULFATASE MODIFYING FACTOR 1, 2"/>
    <property type="match status" value="1"/>
</dbReference>
<evidence type="ECO:0000313" key="3">
    <source>
        <dbReference type="EMBL" id="QDQ99112.1"/>
    </source>
</evidence>
<dbReference type="SUPFAM" id="SSF56436">
    <property type="entry name" value="C-type lectin-like"/>
    <property type="match status" value="1"/>
</dbReference>
<dbReference type="InterPro" id="IPR016187">
    <property type="entry name" value="CTDL_fold"/>
</dbReference>
<organism evidence="3 4">
    <name type="scientific">Tomitella fengzijianii</name>
    <dbReference type="NCBI Taxonomy" id="2597660"/>
    <lineage>
        <taxon>Bacteria</taxon>
        <taxon>Bacillati</taxon>
        <taxon>Actinomycetota</taxon>
        <taxon>Actinomycetes</taxon>
        <taxon>Mycobacteriales</taxon>
        <taxon>Tomitella</taxon>
    </lineage>
</organism>
<dbReference type="Gene3D" id="3.90.1580.10">
    <property type="entry name" value="paralog of FGE (formylglycine-generating enzyme)"/>
    <property type="match status" value="1"/>
</dbReference>
<reference evidence="3 4" key="2">
    <citation type="submission" date="2019-07" db="EMBL/GenBank/DDBJ databases">
        <authorList>
            <person name="Huang Y."/>
        </authorList>
    </citation>
    <scope>NUCLEOTIDE SEQUENCE [LARGE SCALE GENOMIC DNA]</scope>
    <source>
        <strain evidence="3 4">HY188</strain>
    </source>
</reference>
<dbReference type="PANTHER" id="PTHR23150:SF19">
    <property type="entry name" value="FORMYLGLYCINE-GENERATING ENZYME"/>
    <property type="match status" value="1"/>
</dbReference>
<dbReference type="Pfam" id="PF03781">
    <property type="entry name" value="FGE-sulfatase"/>
    <property type="match status" value="1"/>
</dbReference>
<evidence type="ECO:0000259" key="2">
    <source>
        <dbReference type="Pfam" id="PF03781"/>
    </source>
</evidence>
<accession>A0A516X7R4</accession>
<dbReference type="GO" id="GO:0120147">
    <property type="term" value="F:formylglycine-generating oxidase activity"/>
    <property type="evidence" value="ECO:0007669"/>
    <property type="project" value="TreeGrafter"/>
</dbReference>
<keyword evidence="4" id="KW-1185">Reference proteome</keyword>
<evidence type="ECO:0000313" key="4">
    <source>
        <dbReference type="Proteomes" id="UP000317344"/>
    </source>
</evidence>
<sequence length="343" mass="37223">MECCGGVRRERYAEGGKEREARSAEHGCTGGGGGGAAAHRIAQVRVDGAVFRMGDSHGDGYPSDGELPVHAVELSQFEIDATTVTNADFDAFVRATGHVTDAERFGFSAVFQHALAADPADVMSGASRTPWWIGVRGADWQHPGGRHSSIEGHGDHPVVHVSWFDAHAYCEWAGRRLPTEAEWEAASRGGLEGARYPWGDRLLAEPHGPDGEPTPSGGWRCNIWQGSFPYLNLLDDGWSTTAPVRAFEPNWWGLYQTVGNVWEWCADWFAPDYYAHSPRRDPCGPTDGDARVLRGGSYLCHESYCRRYRNAARSANTPDSSTGNAGFRTADRPTSAARAGAGS</sequence>
<name>A0A516X7R4_9ACTN</name>
<dbReference type="InterPro" id="IPR042095">
    <property type="entry name" value="SUMF_sf"/>
</dbReference>
<feature type="region of interest" description="Disordered" evidence="1">
    <location>
        <begin position="14"/>
        <end position="34"/>
    </location>
</feature>
<dbReference type="AlphaFoldDB" id="A0A516X7R4"/>
<dbReference type="OrthoDB" id="9768004at2"/>
<evidence type="ECO:0000256" key="1">
    <source>
        <dbReference type="SAM" id="MobiDB-lite"/>
    </source>
</evidence>